<dbReference type="EMBL" id="GECU01036711">
    <property type="protein sequence ID" value="JAS70995.1"/>
    <property type="molecule type" value="Transcribed_RNA"/>
</dbReference>
<sequence>EHNVNSNSLTDPPLYARRENLLEKRAPGAFPSATSYSAPSALKEHCSQQRPKLPKYNIDGRLNSVETPPEFEVPLKSSKDITRTATINNHNAFIPSHYTDQLNYSLMVEKYGPLNRIEK</sequence>
<gene>
    <name evidence="2" type="ORF">g.3173</name>
</gene>
<reference evidence="2" key="1">
    <citation type="submission" date="2015-11" db="EMBL/GenBank/DDBJ databases">
        <title>De novo transcriptome assembly of four potential Pierce s Disease insect vectors from Arizona vineyards.</title>
        <authorList>
            <person name="Tassone E.E."/>
        </authorList>
    </citation>
    <scope>NUCLEOTIDE SEQUENCE</scope>
</reference>
<evidence type="ECO:0000256" key="1">
    <source>
        <dbReference type="SAM" id="MobiDB-lite"/>
    </source>
</evidence>
<name>A0A1B6H8E8_9HEMI</name>
<feature type="region of interest" description="Disordered" evidence="1">
    <location>
        <begin position="26"/>
        <end position="61"/>
    </location>
</feature>
<organism evidence="2">
    <name type="scientific">Homalodisca liturata</name>
    <dbReference type="NCBI Taxonomy" id="320908"/>
    <lineage>
        <taxon>Eukaryota</taxon>
        <taxon>Metazoa</taxon>
        <taxon>Ecdysozoa</taxon>
        <taxon>Arthropoda</taxon>
        <taxon>Hexapoda</taxon>
        <taxon>Insecta</taxon>
        <taxon>Pterygota</taxon>
        <taxon>Neoptera</taxon>
        <taxon>Paraneoptera</taxon>
        <taxon>Hemiptera</taxon>
        <taxon>Auchenorrhyncha</taxon>
        <taxon>Membracoidea</taxon>
        <taxon>Cicadellidae</taxon>
        <taxon>Cicadellinae</taxon>
        <taxon>Proconiini</taxon>
        <taxon>Homalodisca</taxon>
    </lineage>
</organism>
<evidence type="ECO:0000313" key="2">
    <source>
        <dbReference type="EMBL" id="JAS70995.1"/>
    </source>
</evidence>
<proteinExistence type="predicted"/>
<protein>
    <recommendedName>
        <fullName evidence="3">Zasp-like motif domain-containing protein</fullName>
    </recommendedName>
</protein>
<dbReference type="AlphaFoldDB" id="A0A1B6H8E8"/>
<evidence type="ECO:0008006" key="3">
    <source>
        <dbReference type="Google" id="ProtNLM"/>
    </source>
</evidence>
<accession>A0A1B6H8E8</accession>
<feature type="non-terminal residue" evidence="2">
    <location>
        <position position="1"/>
    </location>
</feature>